<dbReference type="Pfam" id="PF01850">
    <property type="entry name" value="PIN"/>
    <property type="match status" value="1"/>
</dbReference>
<evidence type="ECO:0000313" key="9">
    <source>
        <dbReference type="EMBL" id="MFE9168089.1"/>
    </source>
</evidence>
<feature type="domain" description="PIN" evidence="8">
    <location>
        <begin position="5"/>
        <end position="121"/>
    </location>
</feature>
<organism evidence="9 10">
    <name type="scientific">Streptomyces kebangsaanensis</name>
    <dbReference type="NCBI Taxonomy" id="864058"/>
    <lineage>
        <taxon>Bacteria</taxon>
        <taxon>Bacillati</taxon>
        <taxon>Actinomycetota</taxon>
        <taxon>Actinomycetes</taxon>
        <taxon>Kitasatosporales</taxon>
        <taxon>Streptomycetaceae</taxon>
        <taxon>Streptomyces</taxon>
    </lineage>
</organism>
<dbReference type="PANTHER" id="PTHR33653">
    <property type="entry name" value="RIBONUCLEASE VAPC2"/>
    <property type="match status" value="1"/>
</dbReference>
<dbReference type="CDD" id="cd18749">
    <property type="entry name" value="PIN_VapC4-5_FitB-like"/>
    <property type="match status" value="1"/>
</dbReference>
<evidence type="ECO:0000256" key="1">
    <source>
        <dbReference type="ARBA" id="ARBA00001946"/>
    </source>
</evidence>
<dbReference type="RefSeq" id="WP_073951962.1">
    <property type="nucleotide sequence ID" value="NZ_JBIAFJ010000001.1"/>
</dbReference>
<keyword evidence="6" id="KW-0460">Magnesium</keyword>
<dbReference type="EMBL" id="JBIAFJ010000001">
    <property type="protein sequence ID" value="MFE9168089.1"/>
    <property type="molecule type" value="Genomic_DNA"/>
</dbReference>
<dbReference type="PANTHER" id="PTHR33653:SF1">
    <property type="entry name" value="RIBONUCLEASE VAPC2"/>
    <property type="match status" value="1"/>
</dbReference>
<dbReference type="InterPro" id="IPR002716">
    <property type="entry name" value="PIN_dom"/>
</dbReference>
<evidence type="ECO:0000259" key="8">
    <source>
        <dbReference type="Pfam" id="PF01850"/>
    </source>
</evidence>
<gene>
    <name evidence="9" type="ORF">ACFYNZ_00920</name>
</gene>
<proteinExistence type="inferred from homology"/>
<comment type="similarity">
    <text evidence="7">Belongs to the PINc/VapC protein family.</text>
</comment>
<comment type="caution">
    <text evidence="9">The sequence shown here is derived from an EMBL/GenBank/DDBJ whole genome shotgun (WGS) entry which is preliminary data.</text>
</comment>
<accession>A0ABW6KJN3</accession>
<keyword evidence="3" id="KW-0540">Nuclease</keyword>
<keyword evidence="10" id="KW-1185">Reference proteome</keyword>
<name>A0ABW6KJN3_9ACTN</name>
<protein>
    <submittedName>
        <fullName evidence="9">Type II toxin-antitoxin system VapC family toxin</fullName>
    </submittedName>
</protein>
<sequence length="133" mass="14792">MRPVVLDTDTASLIIKKRLPITLATKLVNTQPIITFVTRAELTKWAEVRHWGTGNRRLLAGWLGQVPMLPGDEDVADTYGELSAAAMLRGRPRPMNDMWIAACCLTHDLPLATLNVKDFDDFKAQHGLEIITA</sequence>
<dbReference type="InterPro" id="IPR050556">
    <property type="entry name" value="Type_II_TA_system_RNase"/>
</dbReference>
<reference evidence="9 10" key="1">
    <citation type="submission" date="2024-10" db="EMBL/GenBank/DDBJ databases">
        <title>The Natural Products Discovery Center: Release of the First 8490 Sequenced Strains for Exploring Actinobacteria Biosynthetic Diversity.</title>
        <authorList>
            <person name="Kalkreuter E."/>
            <person name="Kautsar S.A."/>
            <person name="Yang D."/>
            <person name="Bader C.D."/>
            <person name="Teijaro C.N."/>
            <person name="Fluegel L."/>
            <person name="Davis C.M."/>
            <person name="Simpson J.R."/>
            <person name="Lauterbach L."/>
            <person name="Steele A.D."/>
            <person name="Gui C."/>
            <person name="Meng S."/>
            <person name="Li G."/>
            <person name="Viehrig K."/>
            <person name="Ye F."/>
            <person name="Su P."/>
            <person name="Kiefer A.F."/>
            <person name="Nichols A."/>
            <person name="Cepeda A.J."/>
            <person name="Yan W."/>
            <person name="Fan B."/>
            <person name="Jiang Y."/>
            <person name="Adhikari A."/>
            <person name="Zheng C.-J."/>
            <person name="Schuster L."/>
            <person name="Cowan T.M."/>
            <person name="Smanski M.J."/>
            <person name="Chevrette M.G."/>
            <person name="De Carvalho L.P.S."/>
            <person name="Shen B."/>
        </authorList>
    </citation>
    <scope>NUCLEOTIDE SEQUENCE [LARGE SCALE GENOMIC DNA]</scope>
    <source>
        <strain evidence="9 10">NPDC007147</strain>
    </source>
</reference>
<dbReference type="InterPro" id="IPR029060">
    <property type="entry name" value="PIN-like_dom_sf"/>
</dbReference>
<keyword evidence="2" id="KW-1277">Toxin-antitoxin system</keyword>
<comment type="cofactor">
    <cofactor evidence="1">
        <name>Mg(2+)</name>
        <dbReference type="ChEBI" id="CHEBI:18420"/>
    </cofactor>
</comment>
<keyword evidence="4" id="KW-0479">Metal-binding</keyword>
<evidence type="ECO:0000256" key="4">
    <source>
        <dbReference type="ARBA" id="ARBA00022723"/>
    </source>
</evidence>
<evidence type="ECO:0000256" key="3">
    <source>
        <dbReference type="ARBA" id="ARBA00022722"/>
    </source>
</evidence>
<keyword evidence="5" id="KW-0378">Hydrolase</keyword>
<dbReference type="Gene3D" id="3.40.50.1010">
    <property type="entry name" value="5'-nuclease"/>
    <property type="match status" value="1"/>
</dbReference>
<dbReference type="Proteomes" id="UP001601197">
    <property type="component" value="Unassembled WGS sequence"/>
</dbReference>
<evidence type="ECO:0000313" key="10">
    <source>
        <dbReference type="Proteomes" id="UP001601197"/>
    </source>
</evidence>
<evidence type="ECO:0000256" key="5">
    <source>
        <dbReference type="ARBA" id="ARBA00022801"/>
    </source>
</evidence>
<evidence type="ECO:0000256" key="7">
    <source>
        <dbReference type="ARBA" id="ARBA00038093"/>
    </source>
</evidence>
<evidence type="ECO:0000256" key="2">
    <source>
        <dbReference type="ARBA" id="ARBA00022649"/>
    </source>
</evidence>
<evidence type="ECO:0000256" key="6">
    <source>
        <dbReference type="ARBA" id="ARBA00022842"/>
    </source>
</evidence>
<dbReference type="SUPFAM" id="SSF88723">
    <property type="entry name" value="PIN domain-like"/>
    <property type="match status" value="1"/>
</dbReference>